<keyword evidence="5" id="KW-1185">Reference proteome</keyword>
<dbReference type="Ensembl" id="ENSCLMT00005047746.1">
    <property type="protein sequence ID" value="ENSCLMP00005046147.1"/>
    <property type="gene ID" value="ENSCLMG00005021260.1"/>
</dbReference>
<dbReference type="GeneTree" id="ENSGT00940000164012"/>
<dbReference type="InterPro" id="IPR014756">
    <property type="entry name" value="Ig_E-set"/>
</dbReference>
<evidence type="ECO:0000259" key="3">
    <source>
        <dbReference type="SMART" id="SM01017"/>
    </source>
</evidence>
<dbReference type="GO" id="GO:0005737">
    <property type="term" value="C:cytoplasm"/>
    <property type="evidence" value="ECO:0007669"/>
    <property type="project" value="TreeGrafter"/>
</dbReference>
<dbReference type="SUPFAM" id="SSF81296">
    <property type="entry name" value="E set domains"/>
    <property type="match status" value="2"/>
</dbReference>
<proteinExistence type="inferred from homology"/>
<dbReference type="InterPro" id="IPR011021">
    <property type="entry name" value="Arrestin-like_N"/>
</dbReference>
<evidence type="ECO:0000313" key="4">
    <source>
        <dbReference type="Ensembl" id="ENSCLMP00005046147.1"/>
    </source>
</evidence>
<dbReference type="GO" id="GO:0007399">
    <property type="term" value="P:nervous system development"/>
    <property type="evidence" value="ECO:0007669"/>
    <property type="project" value="UniProtKB-ARBA"/>
</dbReference>
<dbReference type="PANTHER" id="PTHR11188">
    <property type="entry name" value="ARRESTIN DOMAIN CONTAINING PROTEIN"/>
    <property type="match status" value="1"/>
</dbReference>
<dbReference type="Pfam" id="PF00339">
    <property type="entry name" value="Arrestin_N"/>
    <property type="match status" value="1"/>
</dbReference>
<dbReference type="PANTHER" id="PTHR11188:SF135">
    <property type="entry name" value="ARRESTIN DOMAIN CONTAINING 3-LIKE-RELATED"/>
    <property type="match status" value="1"/>
</dbReference>
<dbReference type="SMART" id="SM01017">
    <property type="entry name" value="Arrestin_C"/>
    <property type="match status" value="1"/>
</dbReference>
<organism evidence="4 5">
    <name type="scientific">Cyclopterus lumpus</name>
    <name type="common">Lumpsucker</name>
    <dbReference type="NCBI Taxonomy" id="8103"/>
    <lineage>
        <taxon>Eukaryota</taxon>
        <taxon>Metazoa</taxon>
        <taxon>Chordata</taxon>
        <taxon>Craniata</taxon>
        <taxon>Vertebrata</taxon>
        <taxon>Euteleostomi</taxon>
        <taxon>Actinopterygii</taxon>
        <taxon>Neopterygii</taxon>
        <taxon>Teleostei</taxon>
        <taxon>Neoteleostei</taxon>
        <taxon>Acanthomorphata</taxon>
        <taxon>Eupercaria</taxon>
        <taxon>Perciformes</taxon>
        <taxon>Cottioidei</taxon>
        <taxon>Cottales</taxon>
        <taxon>Cyclopteridae</taxon>
        <taxon>Cyclopterus</taxon>
    </lineage>
</organism>
<dbReference type="InterPro" id="IPR014752">
    <property type="entry name" value="Arrestin-like_C"/>
</dbReference>
<dbReference type="Gene3D" id="2.60.40.640">
    <property type="match status" value="2"/>
</dbReference>
<comment type="similarity">
    <text evidence="1">Belongs to the arrestin family.</text>
</comment>
<dbReference type="InterPro" id="IPR050357">
    <property type="entry name" value="Arrestin_domain-protein"/>
</dbReference>
<reference evidence="4" key="2">
    <citation type="submission" date="2025-09" db="UniProtKB">
        <authorList>
            <consortium name="Ensembl"/>
        </authorList>
    </citation>
    <scope>IDENTIFICATION</scope>
</reference>
<sequence>MSPIKDFNLVYEALNKEDTVSQGDTVAGTVTFTLKKEIKVKGLLVKAKGEARVHWKEGTGDKSRSYNAHRRYFKLKEYLVAEDEKGMSGKCFNLYLELMISTCMVNSVYISYHIFKFRFTIPQGDMPSAFKGFHGKIVYMLEAKMSRSWHLPSGVQKELNFVSKSCSHPGQEMVMDKKMGCFSDGQVQMSATINTNVCDTVSAVGKICNSSSKQMRTKFSLQQRIVYRANASTKISDLSLCKMVGETIAPNSEETFSCQLKVPGDVIHTLHNCEIISVHHYLKVYLDISFAIDPTVVFPLVIVPTGVPALQPGEAVGPYPAAVGPYPAGDFGTPGYSDFPPPAFPIGPYPVPAGPGAYGYPAYGYPTPDPTQNYISSGYNNQWPQQAAPFGFSTAPSSSVQYPTPTAPPLFQQGEDPPPYLSLFSPH</sequence>
<feature type="compositionally biased region" description="Polar residues" evidence="2">
    <location>
        <begin position="394"/>
        <end position="404"/>
    </location>
</feature>
<protein>
    <recommendedName>
        <fullName evidence="3">Arrestin C-terminal-like domain-containing protein</fullName>
    </recommendedName>
</protein>
<evidence type="ECO:0000256" key="1">
    <source>
        <dbReference type="ARBA" id="ARBA00005298"/>
    </source>
</evidence>
<dbReference type="GO" id="GO:0015031">
    <property type="term" value="P:protein transport"/>
    <property type="evidence" value="ECO:0007669"/>
    <property type="project" value="TreeGrafter"/>
</dbReference>
<dbReference type="InterPro" id="IPR011022">
    <property type="entry name" value="Arrestin_C-like"/>
</dbReference>
<dbReference type="AlphaFoldDB" id="A0A8C3ARA4"/>
<accession>A0A8C3ARA4</accession>
<dbReference type="Pfam" id="PF02752">
    <property type="entry name" value="Arrestin_C"/>
    <property type="match status" value="1"/>
</dbReference>
<feature type="domain" description="Arrestin C-terminal-like" evidence="3">
    <location>
        <begin position="183"/>
        <end position="305"/>
    </location>
</feature>
<evidence type="ECO:0000313" key="5">
    <source>
        <dbReference type="Proteomes" id="UP000694565"/>
    </source>
</evidence>
<dbReference type="Proteomes" id="UP000694565">
    <property type="component" value="Unplaced"/>
</dbReference>
<name>A0A8C3ARA4_CYCLU</name>
<feature type="region of interest" description="Disordered" evidence="2">
    <location>
        <begin position="387"/>
        <end position="427"/>
    </location>
</feature>
<dbReference type="GO" id="GO:0005886">
    <property type="term" value="C:plasma membrane"/>
    <property type="evidence" value="ECO:0007669"/>
    <property type="project" value="TreeGrafter"/>
</dbReference>
<reference evidence="4" key="1">
    <citation type="submission" date="2025-08" db="UniProtKB">
        <authorList>
            <consortium name="Ensembl"/>
        </authorList>
    </citation>
    <scope>IDENTIFICATION</scope>
</reference>
<evidence type="ECO:0000256" key="2">
    <source>
        <dbReference type="SAM" id="MobiDB-lite"/>
    </source>
</evidence>